<dbReference type="InterPro" id="IPR041048">
    <property type="entry name" value="RuvB-like_C"/>
</dbReference>
<evidence type="ECO:0000256" key="1">
    <source>
        <dbReference type="ARBA" id="ARBA00004123"/>
    </source>
</evidence>
<sequence>MTLSLPTLPCACVCVCVRAEEEDVELAANAMALLVRIAKEASLRYAIQLITTASLAAQRRGVEEVGVEDIKRVYSLFLDVRRSCDYLEQHEAEYMFHDSTQASKDSVALQLGRGGMAVDVDAPAPEAEDDDDGDVAMSDSDEE</sequence>
<keyword evidence="5 8" id="KW-0347">Helicase</keyword>
<accession>A0A391NP77</accession>
<keyword evidence="8" id="KW-0805">Transcription regulation</keyword>
<feature type="domain" description="RuvB-like AAA-lid" evidence="10">
    <location>
        <begin position="17"/>
        <end position="79"/>
    </location>
</feature>
<keyword evidence="4 8" id="KW-0378">Hydrolase</keyword>
<comment type="catalytic activity">
    <reaction evidence="8">
        <text>ATP + H2O = ADP + phosphate + H(+)</text>
        <dbReference type="Rhea" id="RHEA:13065"/>
        <dbReference type="ChEBI" id="CHEBI:15377"/>
        <dbReference type="ChEBI" id="CHEBI:15378"/>
        <dbReference type="ChEBI" id="CHEBI:30616"/>
        <dbReference type="ChEBI" id="CHEBI:43474"/>
        <dbReference type="ChEBI" id="CHEBI:456216"/>
        <dbReference type="EC" id="3.6.4.12"/>
    </reaction>
</comment>
<keyword evidence="12" id="KW-1185">Reference proteome</keyword>
<dbReference type="GO" id="GO:0005634">
    <property type="term" value="C:nucleus"/>
    <property type="evidence" value="ECO:0007669"/>
    <property type="project" value="UniProtKB-SubCell"/>
</dbReference>
<organism evidence="11 12">
    <name type="scientific">Kipferlia bialata</name>
    <dbReference type="NCBI Taxonomy" id="797122"/>
    <lineage>
        <taxon>Eukaryota</taxon>
        <taxon>Metamonada</taxon>
        <taxon>Carpediemonas-like organisms</taxon>
        <taxon>Kipferlia</taxon>
    </lineage>
</organism>
<keyword evidence="3 8" id="KW-0547">Nucleotide-binding</keyword>
<dbReference type="EMBL" id="BDIP01000232">
    <property type="protein sequence ID" value="GCA62146.1"/>
    <property type="molecule type" value="Genomic_DNA"/>
</dbReference>
<dbReference type="Proteomes" id="UP000265618">
    <property type="component" value="Unassembled WGS sequence"/>
</dbReference>
<dbReference type="FunFam" id="1.10.8.60:FF:000010">
    <property type="entry name" value="RuvB-like helicase"/>
    <property type="match status" value="1"/>
</dbReference>
<evidence type="ECO:0000256" key="4">
    <source>
        <dbReference type="ARBA" id="ARBA00022801"/>
    </source>
</evidence>
<comment type="subcellular location">
    <subcellularLocation>
        <location evidence="1">Nucleus</location>
    </subcellularLocation>
</comment>
<dbReference type="GO" id="GO:0005524">
    <property type="term" value="F:ATP binding"/>
    <property type="evidence" value="ECO:0007669"/>
    <property type="project" value="UniProtKB-KW"/>
</dbReference>
<dbReference type="OrthoDB" id="10060499at2759"/>
<dbReference type="Gene3D" id="1.10.8.60">
    <property type="match status" value="1"/>
</dbReference>
<proteinExistence type="inferred from homology"/>
<reference evidence="11 12" key="1">
    <citation type="journal article" date="2018" name="PLoS ONE">
        <title>The draft genome of Kipferlia bialata reveals reductive genome evolution in fornicate parasites.</title>
        <authorList>
            <person name="Tanifuji G."/>
            <person name="Takabayashi S."/>
            <person name="Kume K."/>
            <person name="Takagi M."/>
            <person name="Nakayama T."/>
            <person name="Kamikawa R."/>
            <person name="Inagaki Y."/>
            <person name="Hashimoto T."/>
        </authorList>
    </citation>
    <scope>NUCLEOTIDE SEQUENCE [LARGE SCALE GENOMIC DNA]</scope>
    <source>
        <strain evidence="11">NY0173</strain>
    </source>
</reference>
<evidence type="ECO:0000256" key="5">
    <source>
        <dbReference type="ARBA" id="ARBA00022806"/>
    </source>
</evidence>
<comment type="similarity">
    <text evidence="2 8">Belongs to the RuvB family.</text>
</comment>
<dbReference type="EC" id="3.6.4.12" evidence="8"/>
<evidence type="ECO:0000256" key="6">
    <source>
        <dbReference type="ARBA" id="ARBA00022840"/>
    </source>
</evidence>
<evidence type="ECO:0000256" key="8">
    <source>
        <dbReference type="RuleBase" id="RU363048"/>
    </source>
</evidence>
<name>A0A391NP77_9EUKA</name>
<comment type="caution">
    <text evidence="11">The sequence shown here is derived from an EMBL/GenBank/DDBJ whole genome shotgun (WGS) entry which is preliminary data.</text>
</comment>
<evidence type="ECO:0000256" key="9">
    <source>
        <dbReference type="SAM" id="MobiDB-lite"/>
    </source>
</evidence>
<keyword evidence="7 8" id="KW-0539">Nucleus</keyword>
<dbReference type="Pfam" id="PF17856">
    <property type="entry name" value="TIP49_C"/>
    <property type="match status" value="1"/>
</dbReference>
<feature type="region of interest" description="Disordered" evidence="9">
    <location>
        <begin position="118"/>
        <end position="143"/>
    </location>
</feature>
<dbReference type="PANTHER" id="PTHR11093">
    <property type="entry name" value="RUVB-RELATED REPTIN AND PONTIN"/>
    <property type="match status" value="1"/>
</dbReference>
<protein>
    <recommendedName>
        <fullName evidence="8">RuvB-like helicase</fullName>
        <ecNumber evidence="8">3.6.4.12</ecNumber>
    </recommendedName>
</protein>
<evidence type="ECO:0000256" key="3">
    <source>
        <dbReference type="ARBA" id="ARBA00022741"/>
    </source>
</evidence>
<gene>
    <name evidence="11" type="ORF">KIPB_001583</name>
</gene>
<dbReference type="GO" id="GO:0016887">
    <property type="term" value="F:ATP hydrolysis activity"/>
    <property type="evidence" value="ECO:0007669"/>
    <property type="project" value="RHEA"/>
</dbReference>
<dbReference type="AlphaFoldDB" id="A0A391NP77"/>
<evidence type="ECO:0000259" key="10">
    <source>
        <dbReference type="Pfam" id="PF17856"/>
    </source>
</evidence>
<evidence type="ECO:0000256" key="2">
    <source>
        <dbReference type="ARBA" id="ARBA00007519"/>
    </source>
</evidence>
<evidence type="ECO:0000256" key="7">
    <source>
        <dbReference type="ARBA" id="ARBA00023242"/>
    </source>
</evidence>
<keyword evidence="6 8" id="KW-0067">ATP-binding</keyword>
<feature type="compositionally biased region" description="Acidic residues" evidence="9">
    <location>
        <begin position="126"/>
        <end position="143"/>
    </location>
</feature>
<evidence type="ECO:0000313" key="12">
    <source>
        <dbReference type="Proteomes" id="UP000265618"/>
    </source>
</evidence>
<dbReference type="GO" id="GO:0003678">
    <property type="term" value="F:DNA helicase activity"/>
    <property type="evidence" value="ECO:0007669"/>
    <property type="project" value="UniProtKB-EC"/>
</dbReference>
<dbReference type="InterPro" id="IPR027238">
    <property type="entry name" value="RuvB-like"/>
</dbReference>
<keyword evidence="8" id="KW-0804">Transcription</keyword>
<evidence type="ECO:0000313" key="11">
    <source>
        <dbReference type="EMBL" id="GCA62146.1"/>
    </source>
</evidence>